<feature type="transmembrane region" description="Helical" evidence="1">
    <location>
        <begin position="67"/>
        <end position="85"/>
    </location>
</feature>
<reference evidence="2 3" key="1">
    <citation type="journal article" date="2015" name="Stand. Genomic Sci.">
        <title>Genomic Encyclopedia of Bacterial and Archaeal Type Strains, Phase III: the genomes of soil and plant-associated and newly described type strains.</title>
        <authorList>
            <person name="Whitman W.B."/>
            <person name="Woyke T."/>
            <person name="Klenk H.P."/>
            <person name="Zhou Y."/>
            <person name="Lilburn T.G."/>
            <person name="Beck B.J."/>
            <person name="De Vos P."/>
            <person name="Vandamme P."/>
            <person name="Eisen J.A."/>
            <person name="Garrity G."/>
            <person name="Hugenholtz P."/>
            <person name="Kyrpides N.C."/>
        </authorList>
    </citation>
    <scope>NUCLEOTIDE SEQUENCE [LARGE SCALE GENOMIC DNA]</scope>
    <source>
        <strain evidence="2 3">CGMCC 1.2546</strain>
    </source>
</reference>
<gene>
    <name evidence="2" type="ORF">IQ26_02144</name>
</gene>
<organism evidence="2 3">
    <name type="scientific">Mesorhizobium tianshanense</name>
    <dbReference type="NCBI Taxonomy" id="39844"/>
    <lineage>
        <taxon>Bacteria</taxon>
        <taxon>Pseudomonadati</taxon>
        <taxon>Pseudomonadota</taxon>
        <taxon>Alphaproteobacteria</taxon>
        <taxon>Hyphomicrobiales</taxon>
        <taxon>Phyllobacteriaceae</taxon>
        <taxon>Mesorhizobium</taxon>
    </lineage>
</organism>
<keyword evidence="1" id="KW-0812">Transmembrane</keyword>
<name>A0A562P306_9HYPH</name>
<feature type="transmembrane region" description="Helical" evidence="1">
    <location>
        <begin position="127"/>
        <end position="150"/>
    </location>
</feature>
<protein>
    <recommendedName>
        <fullName evidence="4">DUF1109 domain-containing protein</fullName>
    </recommendedName>
</protein>
<dbReference type="AlphaFoldDB" id="A0A562P306"/>
<feature type="transmembrane region" description="Helical" evidence="1">
    <location>
        <begin position="162"/>
        <end position="181"/>
    </location>
</feature>
<accession>A0A562P306</accession>
<comment type="caution">
    <text evidence="2">The sequence shown here is derived from an EMBL/GenBank/DDBJ whole genome shotgun (WGS) entry which is preliminary data.</text>
</comment>
<dbReference type="Proteomes" id="UP000317122">
    <property type="component" value="Unassembled WGS sequence"/>
</dbReference>
<keyword evidence="1" id="KW-1133">Transmembrane helix</keyword>
<evidence type="ECO:0000256" key="1">
    <source>
        <dbReference type="SAM" id="Phobius"/>
    </source>
</evidence>
<dbReference type="RefSeq" id="WP_145716632.1">
    <property type="nucleotide sequence ID" value="NZ_BSPF01000047.1"/>
</dbReference>
<evidence type="ECO:0000313" key="3">
    <source>
        <dbReference type="Proteomes" id="UP000317122"/>
    </source>
</evidence>
<keyword evidence="3" id="KW-1185">Reference proteome</keyword>
<sequence>MNLETDDLIERLATRHKPIRRLPPPRKRALYWLLIALCGVAAVVVLMSPRDDLAAKLTDTRFLIEELAALATAVAAAFSAFCLIVPGHSRAVALLPAPPLVIWLGSLGHGCWQAWLSFGDEAWRLSPEWVCLPAIAVVGAIPALTMVAMLQKGAPIAPRMTVMLGALAAAALGNVGLRLFHPQDASLMVLVWQFGSVALLSLLAGWGGRQVLAWRHVGNA</sequence>
<dbReference type="EMBL" id="VLKT01000011">
    <property type="protein sequence ID" value="TWI38723.1"/>
    <property type="molecule type" value="Genomic_DNA"/>
</dbReference>
<evidence type="ECO:0000313" key="2">
    <source>
        <dbReference type="EMBL" id="TWI38723.1"/>
    </source>
</evidence>
<dbReference type="Pfam" id="PF06532">
    <property type="entry name" value="NrsF"/>
    <property type="match status" value="1"/>
</dbReference>
<evidence type="ECO:0008006" key="4">
    <source>
        <dbReference type="Google" id="ProtNLM"/>
    </source>
</evidence>
<keyword evidence="1" id="KW-0472">Membrane</keyword>
<dbReference type="InterPro" id="IPR009495">
    <property type="entry name" value="NrsF"/>
</dbReference>
<proteinExistence type="predicted"/>
<feature type="transmembrane region" description="Helical" evidence="1">
    <location>
        <begin position="187"/>
        <end position="206"/>
    </location>
</feature>
<dbReference type="OrthoDB" id="6024860at2"/>
<feature type="transmembrane region" description="Helical" evidence="1">
    <location>
        <begin position="29"/>
        <end position="47"/>
    </location>
</feature>
<feature type="transmembrane region" description="Helical" evidence="1">
    <location>
        <begin position="92"/>
        <end position="115"/>
    </location>
</feature>